<evidence type="ECO:0000256" key="2">
    <source>
        <dbReference type="ARBA" id="ARBA00023015"/>
    </source>
</evidence>
<evidence type="ECO:0000259" key="8">
    <source>
        <dbReference type="PROSITE" id="PS50931"/>
    </source>
</evidence>
<dbReference type="InterPro" id="IPR036388">
    <property type="entry name" value="WH-like_DNA-bd_sf"/>
</dbReference>
<evidence type="ECO:0000256" key="1">
    <source>
        <dbReference type="ARBA" id="ARBA00009437"/>
    </source>
</evidence>
<dbReference type="GO" id="GO:0006351">
    <property type="term" value="P:DNA-templated transcription"/>
    <property type="evidence" value="ECO:0007669"/>
    <property type="project" value="TreeGrafter"/>
</dbReference>
<dbReference type="PANTHER" id="PTHR30537:SF35">
    <property type="entry name" value="TRANSCRIPTIONAL REGULATORY PROTEIN"/>
    <property type="match status" value="1"/>
</dbReference>
<dbReference type="EMBL" id="FXAF01000011">
    <property type="protein sequence ID" value="SMF72102.1"/>
    <property type="molecule type" value="Genomic_DNA"/>
</dbReference>
<keyword evidence="3 9" id="KW-0238">DNA-binding</keyword>
<keyword evidence="2" id="KW-0805">Transcription regulation</keyword>
<dbReference type="Pfam" id="PF00126">
    <property type="entry name" value="HTH_1"/>
    <property type="match status" value="1"/>
</dbReference>
<gene>
    <name evidence="9" type="ORF">SAMN02982989_4111</name>
</gene>
<evidence type="ECO:0000256" key="3">
    <source>
        <dbReference type="ARBA" id="ARBA00023125"/>
    </source>
</evidence>
<dbReference type="Proteomes" id="UP000192903">
    <property type="component" value="Unassembled WGS sequence"/>
</dbReference>
<evidence type="ECO:0000256" key="6">
    <source>
        <dbReference type="ARBA" id="ARBA00067332"/>
    </source>
</evidence>
<evidence type="ECO:0000256" key="4">
    <source>
        <dbReference type="ARBA" id="ARBA00023163"/>
    </source>
</evidence>
<feature type="domain" description="HTH lysR-type" evidence="8">
    <location>
        <begin position="1"/>
        <end position="59"/>
    </location>
</feature>
<dbReference type="OrthoDB" id="9813056at2"/>
<dbReference type="FunFam" id="1.10.10.10:FF:000001">
    <property type="entry name" value="LysR family transcriptional regulator"/>
    <property type="match status" value="1"/>
</dbReference>
<dbReference type="GO" id="GO:0043565">
    <property type="term" value="F:sequence-specific DNA binding"/>
    <property type="evidence" value="ECO:0007669"/>
    <property type="project" value="TreeGrafter"/>
</dbReference>
<dbReference type="STRING" id="464029.SAMN02982989_4111"/>
<accession>A0A1X7GN42</accession>
<dbReference type="Pfam" id="PF03466">
    <property type="entry name" value="LysR_substrate"/>
    <property type="match status" value="1"/>
</dbReference>
<dbReference type="GO" id="GO:0003700">
    <property type="term" value="F:DNA-binding transcription factor activity"/>
    <property type="evidence" value="ECO:0007669"/>
    <property type="project" value="InterPro"/>
</dbReference>
<reference evidence="10" key="1">
    <citation type="submission" date="2017-04" db="EMBL/GenBank/DDBJ databases">
        <authorList>
            <person name="Varghese N."/>
            <person name="Submissions S."/>
        </authorList>
    </citation>
    <scope>NUCLEOTIDE SEQUENCE [LARGE SCALE GENOMIC DNA]</scope>
    <source>
        <strain evidence="10">B4P</strain>
    </source>
</reference>
<keyword evidence="10" id="KW-1185">Reference proteome</keyword>
<comment type="function">
    <text evidence="5">Transcriptional regulator of the ttuABCDE tartrate utilization operon.</text>
</comment>
<evidence type="ECO:0000256" key="7">
    <source>
        <dbReference type="ARBA" id="ARBA00083243"/>
    </source>
</evidence>
<comment type="similarity">
    <text evidence="1">Belongs to the LysR transcriptional regulatory family.</text>
</comment>
<evidence type="ECO:0000256" key="5">
    <source>
        <dbReference type="ARBA" id="ARBA00054626"/>
    </source>
</evidence>
<proteinExistence type="inferred from homology"/>
<evidence type="ECO:0000313" key="10">
    <source>
        <dbReference type="Proteomes" id="UP000192903"/>
    </source>
</evidence>
<dbReference type="PROSITE" id="PS50931">
    <property type="entry name" value="HTH_LYSR"/>
    <property type="match status" value="1"/>
</dbReference>
<dbReference type="SUPFAM" id="SSF53850">
    <property type="entry name" value="Periplasmic binding protein-like II"/>
    <property type="match status" value="1"/>
</dbReference>
<dbReference type="InterPro" id="IPR036390">
    <property type="entry name" value="WH_DNA-bd_sf"/>
</dbReference>
<keyword evidence="4" id="KW-0804">Transcription</keyword>
<dbReference type="AlphaFoldDB" id="A0A1X7GN42"/>
<dbReference type="PANTHER" id="PTHR30537">
    <property type="entry name" value="HTH-TYPE TRANSCRIPTIONAL REGULATOR"/>
    <property type="match status" value="1"/>
</dbReference>
<dbReference type="SUPFAM" id="SSF46785">
    <property type="entry name" value="Winged helix' DNA-binding domain"/>
    <property type="match status" value="1"/>
</dbReference>
<sequence>MDTLINIRTFLAVARSGSFSAAGRHLGVAPSVVTKRISRLEDEMRVKLFVRSTRQLILTEVGERYLPRYQSLVKEIDDAISGAAAVAQRIEGHLRIKAPTTVTIAFLARILSDFQQENPNVTMDLALVDRSVNPAEEGYDIALGALPASYSNVIDEPLCPYPRKLCAAPSYLESRGIPKHPRDLVNHICLTFHATGSTWSFLSPGGPIDVEVRSAFSANDTQILHDLALRGRGIAMVASYVAEESIRTGKLIELMPDYPVAELWLKALIPQTQARKPSVRAVMDWLKVHMHASLVSGDRPGRDAASLL</sequence>
<dbReference type="InterPro" id="IPR058163">
    <property type="entry name" value="LysR-type_TF_proteobact-type"/>
</dbReference>
<dbReference type="Gene3D" id="3.40.190.290">
    <property type="match status" value="1"/>
</dbReference>
<dbReference type="RefSeq" id="WP_085424719.1">
    <property type="nucleotide sequence ID" value="NZ_FXAF01000011.1"/>
</dbReference>
<dbReference type="InterPro" id="IPR005119">
    <property type="entry name" value="LysR_subst-bd"/>
</dbReference>
<dbReference type="InterPro" id="IPR000847">
    <property type="entry name" value="LysR_HTH_N"/>
</dbReference>
<evidence type="ECO:0000313" key="9">
    <source>
        <dbReference type="EMBL" id="SMF72102.1"/>
    </source>
</evidence>
<name>A0A1X7GN42_9HYPH</name>
<dbReference type="CDD" id="cd08422">
    <property type="entry name" value="PBP2_CrgA_like"/>
    <property type="match status" value="1"/>
</dbReference>
<dbReference type="Gene3D" id="1.10.10.10">
    <property type="entry name" value="Winged helix-like DNA-binding domain superfamily/Winged helix DNA-binding domain"/>
    <property type="match status" value="1"/>
</dbReference>
<organism evidence="9 10">
    <name type="scientific">Xaviernesmea oryzae</name>
    <dbReference type="NCBI Taxonomy" id="464029"/>
    <lineage>
        <taxon>Bacteria</taxon>
        <taxon>Pseudomonadati</taxon>
        <taxon>Pseudomonadota</taxon>
        <taxon>Alphaproteobacteria</taxon>
        <taxon>Hyphomicrobiales</taxon>
        <taxon>Rhizobiaceae</taxon>
        <taxon>Rhizobium/Agrobacterium group</taxon>
        <taxon>Xaviernesmea</taxon>
    </lineage>
</organism>
<protein>
    <recommendedName>
        <fullName evidence="6">HTH-type transcriptional regulator TtuA</fullName>
    </recommendedName>
    <alternativeName>
        <fullName evidence="7">Tartrate utilization transcriptional regulator</fullName>
    </alternativeName>
</protein>